<comment type="caution">
    <text evidence="3">The sequence shown here is derived from an EMBL/GenBank/DDBJ whole genome shotgun (WGS) entry which is preliminary data.</text>
</comment>
<evidence type="ECO:0000259" key="2">
    <source>
        <dbReference type="Pfam" id="PF14220"/>
    </source>
</evidence>
<proteinExistence type="predicted"/>
<evidence type="ECO:0000313" key="4">
    <source>
        <dbReference type="Proteomes" id="UP000183155"/>
    </source>
</evidence>
<feature type="region of interest" description="Disordered" evidence="1">
    <location>
        <begin position="1"/>
        <end position="25"/>
    </location>
</feature>
<dbReference type="InterPro" id="IPR025479">
    <property type="entry name" value="DUF4329"/>
</dbReference>
<dbReference type="EMBL" id="FNRS01000002">
    <property type="protein sequence ID" value="SED56195.1"/>
    <property type="molecule type" value="Genomic_DNA"/>
</dbReference>
<gene>
    <name evidence="3" type="ORF">SAMN04490203_4175</name>
</gene>
<protein>
    <recommendedName>
        <fullName evidence="2">DUF4329 domain-containing protein</fullName>
    </recommendedName>
</protein>
<feature type="region of interest" description="Disordered" evidence="1">
    <location>
        <begin position="1115"/>
        <end position="1145"/>
    </location>
</feature>
<reference evidence="3 4" key="1">
    <citation type="submission" date="2016-10" db="EMBL/GenBank/DDBJ databases">
        <authorList>
            <person name="Varghese N."/>
            <person name="Submissions S."/>
        </authorList>
    </citation>
    <scope>NUCLEOTIDE SEQUENCE [LARGE SCALE GENOMIC DNA]</scope>
    <source>
        <strain evidence="3 4">BS3652</strain>
    </source>
</reference>
<evidence type="ECO:0000256" key="1">
    <source>
        <dbReference type="SAM" id="MobiDB-lite"/>
    </source>
</evidence>
<feature type="domain" description="DUF4329" evidence="2">
    <location>
        <begin position="33"/>
        <end position="168"/>
    </location>
</feature>
<keyword evidence="4" id="KW-1185">Reference proteome</keyword>
<sequence>MMESDNPRTSARERNGAPVTLPTLSPAFLNPDDAARFAHELIGDRRNVEYGGAILKDRQGRYFATRPVRGKATSFNPELIMARDAGGAFIQPAGYTCYAFYHSHPDNYDALQAHFGHWGAPDIHLQVSFFSVNDLLATIINAEFAPAHYLSGVNGSLIKYVTSGSALERALLLKLYKDIRARVQSFDSMTESVRAVAEAGTLTVIQSMEVWGARVGRLSGAFKALPVPHALALAPVIVQFPAFGPVCSSIELALKYARRRMYRTADPHYGVILKHRERQAFVVSEPITQAMDFSLDRALGRDPEGRSLMPAGYSAFGFYGCDGLYRDPSQIPAQQAAVFKNFMHPDALQKGIAAAQAHAGPGATHALPLYIATRDGALLEYVSHFLAVEHALFARLSAAEGGGLSILRDLLAGVETVQGLIRSLASAGQLSVLQTSDVWSTEGRVDAHWQPFSGFERRALSPFFISADDAARYVHARMAGRQDKVYGGLVYQTPDQRFIATEPLASHNETFDPSSVVPQDVEPFIPTEYRVVAAYQSHRIEPLQLWRSDQEEQLARAMFAPHELCAAIKGRHWAPVRYFCAPDGALLKYSASGSAAEKKLLVSLSPPVEHPEQARNNPLQSRLRANSIKPGEYIAQVAGAGQLQVVTGSPHWGVPGTLRATSVLPLSRDEGLEARQPPACGPVFSQVLDAVRDAHRQMGERRGVQYGFILKSNVGAHYVATVPVQSDALSLDKVFVHRPSASGDHWPEGFTVFAMYLAGPARSAFLAPDELYQAFVSPRDLAVAMVTLSIIKDQRYPLADPVKLYLSTADGAVLGFLPGNIPRLIGAGSLRNTGKEMIEQLASQAETALGYVRKVAASGVLEVLLPSPLWGPAGRISQGWRPWGQTPTVDGPGNTFALGPEFSHENDAARYAHDQLPCPHVHGVTGAILHNPTSSRYVAVEPFRNGAPVVGAEALFLSATFERSTGQLRPLPDFPDGYAPIAAHFSHPPVDSARGTEAQRQLLDNSFAPRDICYVTTGLERLGFSLAYAFHSGNDGSLLKYRRREGEAQKALCEIVPGSDFWDDLYASQQRVDASPKKQRDYLAQLASAGGLSVLASSREWPRAGRVEVGDNHALQAAPQTVDWDTPSPLDAIPTPKPGLLRDEI</sequence>
<dbReference type="Pfam" id="PF14220">
    <property type="entry name" value="DUF4329"/>
    <property type="match status" value="1"/>
</dbReference>
<accession>A0A1H5BP52</accession>
<dbReference type="Proteomes" id="UP000183155">
    <property type="component" value="Unassembled WGS sequence"/>
</dbReference>
<dbReference type="RefSeq" id="WP_053070938.1">
    <property type="nucleotide sequence ID" value="NZ_FNRS01000002.1"/>
</dbReference>
<organism evidence="3 4">
    <name type="scientific">Pseudomonas taetrolens</name>
    <dbReference type="NCBI Taxonomy" id="47884"/>
    <lineage>
        <taxon>Bacteria</taxon>
        <taxon>Pseudomonadati</taxon>
        <taxon>Pseudomonadota</taxon>
        <taxon>Gammaproteobacteria</taxon>
        <taxon>Pseudomonadales</taxon>
        <taxon>Pseudomonadaceae</taxon>
        <taxon>Pseudomonas</taxon>
    </lineage>
</organism>
<name>A0A1H5BP52_PSETA</name>
<evidence type="ECO:0000313" key="3">
    <source>
        <dbReference type="EMBL" id="SED56195.1"/>
    </source>
</evidence>